<dbReference type="AlphaFoldDB" id="A0A6I8V535"/>
<organism evidence="1 2">
    <name type="scientific">Drosophila pseudoobscura pseudoobscura</name>
    <name type="common">Fruit fly</name>
    <dbReference type="NCBI Taxonomy" id="46245"/>
    <lineage>
        <taxon>Eukaryota</taxon>
        <taxon>Metazoa</taxon>
        <taxon>Ecdysozoa</taxon>
        <taxon>Arthropoda</taxon>
        <taxon>Hexapoda</taxon>
        <taxon>Insecta</taxon>
        <taxon>Pterygota</taxon>
        <taxon>Neoptera</taxon>
        <taxon>Endopterygota</taxon>
        <taxon>Diptera</taxon>
        <taxon>Brachycera</taxon>
        <taxon>Muscomorpha</taxon>
        <taxon>Ephydroidea</taxon>
        <taxon>Drosophilidae</taxon>
        <taxon>Drosophila</taxon>
        <taxon>Sophophora</taxon>
    </lineage>
</organism>
<dbReference type="KEGG" id="dpo:6899094"/>
<sequence length="135" mass="14776">MVERIAQLTRTTTRMKSIQAICLACSVILLGSVTKTVSAEGLDIDKMAKCFDLCVEVASVVGLKIVPTIKSLAKCAKFEPMKTKDLDPTAVLMLAYQFIQKIVGNQKCLLNTIQETRDLLAPFATTFSTLKCLTD</sequence>
<dbReference type="Proteomes" id="UP000001819">
    <property type="component" value="Chromosome 3"/>
</dbReference>
<dbReference type="FunCoup" id="A0A6I8V535">
    <property type="interactions" value="84"/>
</dbReference>
<reference evidence="2" key="2">
    <citation type="submission" date="2025-08" db="UniProtKB">
        <authorList>
            <consortium name="RefSeq"/>
        </authorList>
    </citation>
    <scope>IDENTIFICATION</scope>
    <source>
        <strain evidence="2">MV-25-SWS-2005</strain>
        <tissue evidence="2">Whole body</tissue>
    </source>
</reference>
<evidence type="ECO:0008006" key="3">
    <source>
        <dbReference type="Google" id="ProtNLM"/>
    </source>
</evidence>
<reference evidence="1" key="1">
    <citation type="submission" date="2024-06" db="UniProtKB">
        <authorList>
            <consortium name="RefSeq"/>
        </authorList>
    </citation>
    <scope>NUCLEOTIDE SEQUENCE [LARGE SCALE GENOMIC DNA]</scope>
    <source>
        <strain evidence="1">MV2-25</strain>
    </source>
</reference>
<gene>
    <name evidence="2" type="primary">LOC6899094</name>
</gene>
<evidence type="ECO:0000313" key="1">
    <source>
        <dbReference type="Proteomes" id="UP000001819"/>
    </source>
</evidence>
<keyword evidence="1" id="KW-1185">Reference proteome</keyword>
<proteinExistence type="predicted"/>
<dbReference type="RefSeq" id="XP_002139011.3">
    <property type="nucleotide sequence ID" value="XM_002138975.3"/>
</dbReference>
<dbReference type="InParanoid" id="A0A6I8V535"/>
<evidence type="ECO:0000313" key="2">
    <source>
        <dbReference type="RefSeq" id="XP_002139011.3"/>
    </source>
</evidence>
<accession>A0A6I8V535</accession>
<protein>
    <recommendedName>
        <fullName evidence="3">Accessory gland protein Acp53Ea</fullName>
    </recommendedName>
</protein>
<dbReference type="Pfam" id="PF06313">
    <property type="entry name" value="ACP53EA"/>
    <property type="match status" value="1"/>
</dbReference>
<name>A0A6I8V535_DROPS</name>
<dbReference type="InterPro" id="IPR009392">
    <property type="entry name" value="ACP53EA"/>
</dbReference>